<evidence type="ECO:0000256" key="9">
    <source>
        <dbReference type="RuleBase" id="RU000417"/>
    </source>
</evidence>
<comment type="subcellular location">
    <subcellularLocation>
        <location evidence="1">Nucleus</location>
    </subcellularLocation>
</comment>
<evidence type="ECO:0000256" key="5">
    <source>
        <dbReference type="ARBA" id="ARBA00023125"/>
    </source>
</evidence>
<dbReference type="EMBL" id="FJUW01000012">
    <property type="protein sequence ID" value="CZS96216.1"/>
    <property type="molecule type" value="Genomic_DNA"/>
</dbReference>
<dbReference type="PROSITE" id="PS00094">
    <property type="entry name" value="C5_MTASE_1"/>
    <property type="match status" value="1"/>
</dbReference>
<dbReference type="InParanoid" id="A0A1E1KDT2"/>
<dbReference type="Pfam" id="PF00145">
    <property type="entry name" value="DNA_methylase"/>
    <property type="match status" value="1"/>
</dbReference>
<keyword evidence="3 7" id="KW-0808">Transferase</keyword>
<evidence type="ECO:0000256" key="6">
    <source>
        <dbReference type="ARBA" id="ARBA00023242"/>
    </source>
</evidence>
<feature type="domain" description="BAH" evidence="11">
    <location>
        <begin position="446"/>
        <end position="597"/>
    </location>
</feature>
<comment type="caution">
    <text evidence="12">The sequence shown here is derived from an EMBL/GenBank/DDBJ whole genome shotgun (WGS) entry which is preliminary data.</text>
</comment>
<keyword evidence="4 7" id="KW-0949">S-adenosyl-L-methionine</keyword>
<dbReference type="PANTHER" id="PTHR10629">
    <property type="entry name" value="CYTOSINE-SPECIFIC METHYLTRANSFERASE"/>
    <property type="match status" value="1"/>
</dbReference>
<evidence type="ECO:0000256" key="4">
    <source>
        <dbReference type="ARBA" id="ARBA00022691"/>
    </source>
</evidence>
<dbReference type="Pfam" id="PF01426">
    <property type="entry name" value="BAH"/>
    <property type="match status" value="1"/>
</dbReference>
<dbReference type="PROSITE" id="PS51038">
    <property type="entry name" value="BAH"/>
    <property type="match status" value="2"/>
</dbReference>
<evidence type="ECO:0000256" key="3">
    <source>
        <dbReference type="ARBA" id="ARBA00022679"/>
    </source>
</evidence>
<dbReference type="InterPro" id="IPR043151">
    <property type="entry name" value="BAH_sf"/>
</dbReference>
<gene>
    <name evidence="12" type="ORF">RCO7_04990</name>
</gene>
<evidence type="ECO:0000313" key="13">
    <source>
        <dbReference type="Proteomes" id="UP000178129"/>
    </source>
</evidence>
<feature type="region of interest" description="Disordered" evidence="10">
    <location>
        <begin position="275"/>
        <end position="312"/>
    </location>
</feature>
<comment type="similarity">
    <text evidence="7 8">Belongs to the class I-like SAM-binding methyltransferase superfamily. C5-methyltransferase family.</text>
</comment>
<comment type="catalytic activity">
    <reaction evidence="9">
        <text>a 2'-deoxycytidine in DNA + S-adenosyl-L-methionine = a 5-methyl-2'-deoxycytidine in DNA + S-adenosyl-L-homocysteine + H(+)</text>
        <dbReference type="Rhea" id="RHEA:13681"/>
        <dbReference type="Rhea" id="RHEA-COMP:11369"/>
        <dbReference type="Rhea" id="RHEA-COMP:11370"/>
        <dbReference type="ChEBI" id="CHEBI:15378"/>
        <dbReference type="ChEBI" id="CHEBI:57856"/>
        <dbReference type="ChEBI" id="CHEBI:59789"/>
        <dbReference type="ChEBI" id="CHEBI:85452"/>
        <dbReference type="ChEBI" id="CHEBI:85454"/>
        <dbReference type="EC" id="2.1.1.37"/>
    </reaction>
</comment>
<accession>A0A1E1KDT2</accession>
<dbReference type="SMART" id="SM00439">
    <property type="entry name" value="BAH"/>
    <property type="match status" value="1"/>
</dbReference>
<feature type="active site" evidence="7">
    <location>
        <position position="927"/>
    </location>
</feature>
<sequence length="1318" mass="149381">MSAQRKLSSNAYMKKLTGEAIVRQFPEAFFEHPDLTPEIFYNILLSVNFDVRKAQLEVIELVRKPGEFILPADLLDANLPQSTGSPPNLQLEFQDKNHGSDSLKVTKQSRNIPWRSATPSNPVEGVASTTPQLKRRATLLKSPDGILEASRRVKRRKSDLKRNPLPFTSVVETISLNSVSASAKTTLFSPFSSVVGTTNSTSLTTSQRNPICGFIPDSESDGDEESLGSVERSTTRVRSISSNASFHTAESPRIAGLYESTIRAAEAKALIELTSGEHNDNEYEEDSKAIESTKSTPRSIKQEPIPDFGDDSDYDFPAADEELRDVDPAEWLETRIAKAGQRGKRVGANPNELVLKHRSKSLATPWLHTLARPFYPNKVDVLENYPYERGPEEVPDLEKHLEEVRTLVLEQSLQGDIDSVRCNPWGTNKPDGAHQDSYASVTIDGITYSPGDCVLIYSGSEDQYQVKRGRKKIKADPTEDDDIFLVEKDPWYGRINFFQQEEATSIQYGGKKTAHIQWFHHASATIQGELACPNELFLASECSDEEVFCFASKIAVTYVSNIANEPGGIAEHSFGQGKGYFYRFHYDRVTRAFTDASIHDKHHHHMGLGPCEVCHMRITSANESGFVKILGTPKPKGPRVNIKGFHRGENDYFLYDFVYIFIDEKKIYEIGQITRIYANLQSYNKKTALIKEEKLLIEVDIYDRVDRFHKPWFEEFTNGAVPKVRDERRLYYTEINCPRDRARIMLNQLDGKCYVRHRDDITDMDRYRDKNDHFWVDQQVSELVDAGGDTKESDLVRLGREYMRYSDQSTIDAENEEIQNQDFSSNGKKLVAMDLFSGAGGLTVGMKLSNVVETRHAVEFSEAACRTHKKNFPDCIMHNADINLMLERAISRDSGEKLEPLYDYHEDPVEDLPARGMIDFIYGGCPCPGYSKANRFPQKEDIKNSLLIVLLSYVDYYRPKYFLLENVRDLLLHRLGAMQCKGKLRGGIESGTMKFILRALTSLGYQCHYALLQAAEHGVSSSRKRVFFWASLRKLVPKNKICPSSTSHRRHAITDLPKFDWSHPKRENDGAITEDRMRRWKNGINQFEVVQNEDAIGLERQNYPTQPLSEYQRKMRIGVGMDNLMNHVTHQWQDHITILICEIPMVPGADHRDVANDLKPRFLWHPDSAAAKIKFYPGRCGRLDMKEGFGTCLTDMYPISMNGKVVHPTQHRVISIVEYARLMSFPDSFVFELDGSRVADVIRQIGNAVPPFLAKAVGSGLAESVILKFEEDKTKNPIPNPRPKQAIKVEQSTTTKISTRKQKSLNGGRSADIAIYLD</sequence>
<dbReference type="GO" id="GO:0032259">
    <property type="term" value="P:methylation"/>
    <property type="evidence" value="ECO:0007669"/>
    <property type="project" value="UniProtKB-KW"/>
</dbReference>
<dbReference type="SUPFAM" id="SSF53335">
    <property type="entry name" value="S-adenosyl-L-methionine-dependent methyltransferases"/>
    <property type="match status" value="1"/>
</dbReference>
<evidence type="ECO:0000256" key="10">
    <source>
        <dbReference type="SAM" id="MobiDB-lite"/>
    </source>
</evidence>
<dbReference type="GO" id="GO:0003677">
    <property type="term" value="F:DNA binding"/>
    <property type="evidence" value="ECO:0007669"/>
    <property type="project" value="UniProtKB-KW"/>
</dbReference>
<dbReference type="InterPro" id="IPR029063">
    <property type="entry name" value="SAM-dependent_MTases_sf"/>
</dbReference>
<organism evidence="12 13">
    <name type="scientific">Rhynchosporium graminicola</name>
    <dbReference type="NCBI Taxonomy" id="2792576"/>
    <lineage>
        <taxon>Eukaryota</taxon>
        <taxon>Fungi</taxon>
        <taxon>Dikarya</taxon>
        <taxon>Ascomycota</taxon>
        <taxon>Pezizomycotina</taxon>
        <taxon>Leotiomycetes</taxon>
        <taxon>Helotiales</taxon>
        <taxon>Ploettnerulaceae</taxon>
        <taxon>Rhynchosporium</taxon>
    </lineage>
</organism>
<evidence type="ECO:0000259" key="11">
    <source>
        <dbReference type="PROSITE" id="PS51038"/>
    </source>
</evidence>
<dbReference type="InterPro" id="IPR050390">
    <property type="entry name" value="C5-Methyltransferase"/>
</dbReference>
<dbReference type="NCBIfam" id="TIGR00675">
    <property type="entry name" value="dcm"/>
    <property type="match status" value="1"/>
</dbReference>
<keyword evidence="5" id="KW-0238">DNA-binding</keyword>
<keyword evidence="6" id="KW-0539">Nucleus</keyword>
<evidence type="ECO:0000256" key="8">
    <source>
        <dbReference type="RuleBase" id="RU000416"/>
    </source>
</evidence>
<proteinExistence type="inferred from homology"/>
<evidence type="ECO:0000313" key="12">
    <source>
        <dbReference type="EMBL" id="CZS96216.1"/>
    </source>
</evidence>
<dbReference type="InterPro" id="IPR001525">
    <property type="entry name" value="C5_MeTfrase"/>
</dbReference>
<dbReference type="PROSITE" id="PS51679">
    <property type="entry name" value="SAM_MT_C5"/>
    <property type="match status" value="1"/>
</dbReference>
<feature type="domain" description="BAH" evidence="11">
    <location>
        <begin position="650"/>
        <end position="791"/>
    </location>
</feature>
<dbReference type="EC" id="2.1.1.37" evidence="9"/>
<dbReference type="PRINTS" id="PR00105">
    <property type="entry name" value="C5METTRFRASE"/>
</dbReference>
<dbReference type="STRING" id="914237.A0A1E1KDT2"/>
<feature type="region of interest" description="Disordered" evidence="10">
    <location>
        <begin position="1273"/>
        <end position="1303"/>
    </location>
</feature>
<evidence type="ECO:0000256" key="1">
    <source>
        <dbReference type="ARBA" id="ARBA00004123"/>
    </source>
</evidence>
<protein>
    <recommendedName>
        <fullName evidence="9">Cytosine-specific methyltransferase</fullName>
        <ecNumber evidence="9">2.1.1.37</ecNumber>
    </recommendedName>
</protein>
<dbReference type="InterPro" id="IPR018117">
    <property type="entry name" value="C5_DNA_meth_AS"/>
</dbReference>
<dbReference type="InterPro" id="IPR031303">
    <property type="entry name" value="C5_meth_CS"/>
</dbReference>
<dbReference type="GO" id="GO:0044027">
    <property type="term" value="P:negative regulation of gene expression via chromosomal CpG island methylation"/>
    <property type="evidence" value="ECO:0007669"/>
    <property type="project" value="TreeGrafter"/>
</dbReference>
<dbReference type="PANTHER" id="PTHR10629:SF52">
    <property type="entry name" value="DNA (CYTOSINE-5)-METHYLTRANSFERASE 1"/>
    <property type="match status" value="1"/>
</dbReference>
<reference evidence="13" key="1">
    <citation type="submission" date="2016-03" db="EMBL/GenBank/DDBJ databases">
        <authorList>
            <person name="Ploux O."/>
        </authorList>
    </citation>
    <scope>NUCLEOTIDE SEQUENCE [LARGE SCALE GENOMIC DNA]</scope>
    <source>
        <strain evidence="13">UK7</strain>
    </source>
</reference>
<feature type="compositionally biased region" description="Basic and acidic residues" evidence="10">
    <location>
        <begin position="275"/>
        <end position="291"/>
    </location>
</feature>
<dbReference type="Proteomes" id="UP000178129">
    <property type="component" value="Unassembled WGS sequence"/>
</dbReference>
<dbReference type="PROSITE" id="PS00095">
    <property type="entry name" value="C5_MTASE_2"/>
    <property type="match status" value="1"/>
</dbReference>
<name>A0A1E1KDT2_9HELO</name>
<evidence type="ECO:0000256" key="2">
    <source>
        <dbReference type="ARBA" id="ARBA00022603"/>
    </source>
</evidence>
<keyword evidence="2 7" id="KW-0489">Methyltransferase</keyword>
<evidence type="ECO:0000256" key="7">
    <source>
        <dbReference type="PROSITE-ProRule" id="PRU01016"/>
    </source>
</evidence>
<dbReference type="InterPro" id="IPR001025">
    <property type="entry name" value="BAH_dom"/>
</dbReference>
<dbReference type="Gene3D" id="3.40.50.150">
    <property type="entry name" value="Vaccinia Virus protein VP39"/>
    <property type="match status" value="1"/>
</dbReference>
<keyword evidence="13" id="KW-1185">Reference proteome</keyword>
<dbReference type="Gene3D" id="3.90.120.10">
    <property type="entry name" value="DNA Methylase, subunit A, domain 2"/>
    <property type="match status" value="2"/>
</dbReference>
<dbReference type="Gene3D" id="2.30.30.490">
    <property type="match status" value="2"/>
</dbReference>
<dbReference type="GO" id="GO:0005634">
    <property type="term" value="C:nucleus"/>
    <property type="evidence" value="ECO:0007669"/>
    <property type="project" value="UniProtKB-SubCell"/>
</dbReference>
<dbReference type="GO" id="GO:0003886">
    <property type="term" value="F:DNA (cytosine-5-)-methyltransferase activity"/>
    <property type="evidence" value="ECO:0007669"/>
    <property type="project" value="UniProtKB-EC"/>
</dbReference>
<dbReference type="GO" id="GO:0003682">
    <property type="term" value="F:chromatin binding"/>
    <property type="evidence" value="ECO:0007669"/>
    <property type="project" value="InterPro"/>
</dbReference>